<feature type="active site" description="Proton donor" evidence="3">
    <location>
        <position position="308"/>
    </location>
</feature>
<dbReference type="EMBL" id="MDYP01000017">
    <property type="protein sequence ID" value="OQE06701.1"/>
    <property type="molecule type" value="Genomic_DNA"/>
</dbReference>
<evidence type="ECO:0000256" key="3">
    <source>
        <dbReference type="PIRSR" id="PIRSR001112-1"/>
    </source>
</evidence>
<dbReference type="Pfam" id="PF06441">
    <property type="entry name" value="EHN"/>
    <property type="match status" value="1"/>
</dbReference>
<evidence type="ECO:0000256" key="2">
    <source>
        <dbReference type="ARBA" id="ARBA00022801"/>
    </source>
</evidence>
<name>A0A1V6RY55_9EURO</name>
<dbReference type="InterPro" id="IPR029058">
    <property type="entry name" value="AB_hydrolase_fold"/>
</dbReference>
<dbReference type="GO" id="GO:0017000">
    <property type="term" value="P:antibiotic biosynthetic process"/>
    <property type="evidence" value="ECO:0007669"/>
    <property type="project" value="UniProtKB-ARBA"/>
</dbReference>
<dbReference type="GO" id="GO:0097176">
    <property type="term" value="P:epoxide metabolic process"/>
    <property type="evidence" value="ECO:0007669"/>
    <property type="project" value="TreeGrafter"/>
</dbReference>
<comment type="similarity">
    <text evidence="1">Belongs to the peptidase S33 family.</text>
</comment>
<dbReference type="SUPFAM" id="SSF53474">
    <property type="entry name" value="alpha/beta-Hydrolases"/>
    <property type="match status" value="1"/>
</dbReference>
<organism evidence="5 6">
    <name type="scientific">Penicillium vulpinum</name>
    <dbReference type="NCBI Taxonomy" id="29845"/>
    <lineage>
        <taxon>Eukaryota</taxon>
        <taxon>Fungi</taxon>
        <taxon>Dikarya</taxon>
        <taxon>Ascomycota</taxon>
        <taxon>Pezizomycotina</taxon>
        <taxon>Eurotiomycetes</taxon>
        <taxon>Eurotiomycetidae</taxon>
        <taxon>Eurotiales</taxon>
        <taxon>Aspergillaceae</taxon>
        <taxon>Penicillium</taxon>
    </lineage>
</organism>
<reference evidence="6" key="1">
    <citation type="journal article" date="2017" name="Nat. Microbiol.">
        <title>Global analysis of biosynthetic gene clusters reveals vast potential of secondary metabolite production in Penicillium species.</title>
        <authorList>
            <person name="Nielsen J.C."/>
            <person name="Grijseels S."/>
            <person name="Prigent S."/>
            <person name="Ji B."/>
            <person name="Dainat J."/>
            <person name="Nielsen K.F."/>
            <person name="Frisvad J.C."/>
            <person name="Workman M."/>
            <person name="Nielsen J."/>
        </authorList>
    </citation>
    <scope>NUCLEOTIDE SEQUENCE [LARGE SCALE GENOMIC DNA]</scope>
    <source>
        <strain evidence="6">IBT 29486</strain>
    </source>
</reference>
<evidence type="ECO:0000259" key="4">
    <source>
        <dbReference type="Pfam" id="PF06441"/>
    </source>
</evidence>
<feature type="active site" description="Proton acceptor" evidence="3">
    <location>
        <position position="361"/>
    </location>
</feature>
<dbReference type="PANTHER" id="PTHR21661:SF39">
    <property type="entry name" value="HYDROLASE, PUTATIVE (AFU_ORTHOLOGUE AFUA_3G08960)-RELATED"/>
    <property type="match status" value="1"/>
</dbReference>
<feature type="active site" description="Nucleophile" evidence="3">
    <location>
        <position position="188"/>
    </location>
</feature>
<dbReference type="InterPro" id="IPR016292">
    <property type="entry name" value="Epoxide_hydrolase"/>
</dbReference>
<accession>A0A1V6RY55</accession>
<protein>
    <recommendedName>
        <fullName evidence="4">Epoxide hydrolase N-terminal domain-containing protein</fullName>
    </recommendedName>
</protein>
<evidence type="ECO:0000313" key="5">
    <source>
        <dbReference type="EMBL" id="OQE06701.1"/>
    </source>
</evidence>
<gene>
    <name evidence="5" type="ORF">PENVUL_c017G08236</name>
</gene>
<dbReference type="PRINTS" id="PR00412">
    <property type="entry name" value="EPOXHYDRLASE"/>
</dbReference>
<comment type="caution">
    <text evidence="5">The sequence shown here is derived from an EMBL/GenBank/DDBJ whole genome shotgun (WGS) entry which is preliminary data.</text>
</comment>
<dbReference type="Proteomes" id="UP000191518">
    <property type="component" value="Unassembled WGS sequence"/>
</dbReference>
<dbReference type="GO" id="GO:0072330">
    <property type="term" value="P:monocarboxylic acid biosynthetic process"/>
    <property type="evidence" value="ECO:0007669"/>
    <property type="project" value="UniProtKB-ARBA"/>
</dbReference>
<proteinExistence type="inferred from homology"/>
<dbReference type="InterPro" id="IPR010497">
    <property type="entry name" value="Epoxide_hydro_N"/>
</dbReference>
<feature type="domain" description="Epoxide hydrolase N-terminal" evidence="4">
    <location>
        <begin position="11"/>
        <end position="120"/>
    </location>
</feature>
<keyword evidence="6" id="KW-1185">Reference proteome</keyword>
<dbReference type="PANTHER" id="PTHR21661">
    <property type="entry name" value="EPOXIDE HYDROLASE 1-RELATED"/>
    <property type="match status" value="1"/>
</dbReference>
<dbReference type="AlphaFoldDB" id="A0A1V6RY55"/>
<dbReference type="Gene3D" id="3.40.50.1820">
    <property type="entry name" value="alpha/beta hydrolase"/>
    <property type="match status" value="1"/>
</dbReference>
<dbReference type="InterPro" id="IPR000639">
    <property type="entry name" value="Epox_hydrolase-like"/>
</dbReference>
<dbReference type="GO" id="GO:0004301">
    <property type="term" value="F:epoxide hydrolase activity"/>
    <property type="evidence" value="ECO:0007669"/>
    <property type="project" value="TreeGrafter"/>
</dbReference>
<sequence length="388" mass="43898">MEVAEKPGSLSPFKIQISPDKWNRLVDLVRLSPLPPPTFEGKDPKFGIQNEYMENAKREWQTFDWKAHEEKLNELPQFIAEVEDKHGELFQIHFVGYFTKNPKAKSIILLHGWPGSFMEYLPTVEAIQSRFSNEVNVIVPSLPGYMFSSGPPLDKDFKIEDVAFLMNGLMTQLGYSSQNGGYLAQGGDIGSVVARALALNFQDCLGIHLTMDFAPFSRSSDSQLTPAEEKGLARGEWFRANGAAYAFEHGTRPSTISHVLASSPLALLAWMGEKFRDWADIEIPLDVVLCNVSLWWLTETFPLSIYAYREVPSPDFQILKQRVPKPIGFSWFPLDINPLPRVAIEMIGPLIFFRRHERGGHFPALEVPEEFAQDLVAFCRLFSLSKSQ</sequence>
<dbReference type="STRING" id="29845.A0A1V6RY55"/>
<evidence type="ECO:0000313" key="6">
    <source>
        <dbReference type="Proteomes" id="UP000191518"/>
    </source>
</evidence>
<keyword evidence="2" id="KW-0378">Hydrolase</keyword>
<dbReference type="PIRSF" id="PIRSF001112">
    <property type="entry name" value="Epoxide_hydrolase"/>
    <property type="match status" value="1"/>
</dbReference>
<evidence type="ECO:0000256" key="1">
    <source>
        <dbReference type="ARBA" id="ARBA00010088"/>
    </source>
</evidence>